<keyword evidence="4" id="KW-0808">Transferase</keyword>
<dbReference type="InterPro" id="IPR013783">
    <property type="entry name" value="Ig-like_fold"/>
</dbReference>
<comment type="catalytic activity">
    <reaction evidence="1">
        <text>ATP + protein L-histidine = ADP + protein N-phospho-L-histidine.</text>
        <dbReference type="EC" id="2.7.13.3"/>
    </reaction>
</comment>
<dbReference type="SMART" id="SM00387">
    <property type="entry name" value="HATPase_c"/>
    <property type="match status" value="1"/>
</dbReference>
<dbReference type="PANTHER" id="PTHR43547">
    <property type="entry name" value="TWO-COMPONENT HISTIDINE KINASE"/>
    <property type="match status" value="1"/>
</dbReference>
<evidence type="ECO:0000259" key="14">
    <source>
        <dbReference type="PROSITE" id="PS01124"/>
    </source>
</evidence>
<dbReference type="PROSITE" id="PS50110">
    <property type="entry name" value="RESPONSE_REGULATORY"/>
    <property type="match status" value="1"/>
</dbReference>
<dbReference type="InterPro" id="IPR036097">
    <property type="entry name" value="HisK_dim/P_sf"/>
</dbReference>
<keyword evidence="10" id="KW-0238">DNA-binding</keyword>
<dbReference type="eggNOG" id="COG0745">
    <property type="taxonomic scope" value="Bacteria"/>
</dbReference>
<proteinExistence type="predicted"/>
<dbReference type="InterPro" id="IPR018060">
    <property type="entry name" value="HTH_AraC"/>
</dbReference>
<organism evidence="17 18">
    <name type="scientific">Algibacter luteus</name>
    <dbReference type="NCBI Taxonomy" id="1178825"/>
    <lineage>
        <taxon>Bacteria</taxon>
        <taxon>Pseudomonadati</taxon>
        <taxon>Bacteroidota</taxon>
        <taxon>Flavobacteriia</taxon>
        <taxon>Flavobacteriales</taxon>
        <taxon>Flavobacteriaceae</taxon>
        <taxon>Algibacter</taxon>
    </lineage>
</organism>
<dbReference type="Gene3D" id="3.40.50.2300">
    <property type="match status" value="1"/>
</dbReference>
<dbReference type="PRINTS" id="PR00344">
    <property type="entry name" value="BCTRLSENSOR"/>
</dbReference>
<dbReference type="EC" id="2.7.13.3" evidence="2"/>
<dbReference type="CDD" id="cd17574">
    <property type="entry name" value="REC_OmpR"/>
    <property type="match status" value="1"/>
</dbReference>
<dbReference type="Pfam" id="PF07494">
    <property type="entry name" value="Reg_prop"/>
    <property type="match status" value="6"/>
</dbReference>
<keyword evidence="3 12" id="KW-0597">Phosphoprotein</keyword>
<dbReference type="Pfam" id="PF07495">
    <property type="entry name" value="Y_Y_Y"/>
    <property type="match status" value="1"/>
</dbReference>
<name>A0A1M6A6P8_9FLAO</name>
<dbReference type="InterPro" id="IPR036890">
    <property type="entry name" value="HATPase_C_sf"/>
</dbReference>
<feature type="domain" description="Histidine kinase" evidence="15">
    <location>
        <begin position="836"/>
        <end position="1057"/>
    </location>
</feature>
<dbReference type="SUPFAM" id="SSF63829">
    <property type="entry name" value="Calcium-dependent phosphotriesterase"/>
    <property type="match status" value="1"/>
</dbReference>
<evidence type="ECO:0000256" key="13">
    <source>
        <dbReference type="SAM" id="SignalP"/>
    </source>
</evidence>
<dbReference type="SMART" id="SM00448">
    <property type="entry name" value="REC"/>
    <property type="match status" value="1"/>
</dbReference>
<dbReference type="InterPro" id="IPR015943">
    <property type="entry name" value="WD40/YVTN_repeat-like_dom_sf"/>
</dbReference>
<dbReference type="Proteomes" id="UP000184396">
    <property type="component" value="Unassembled WGS sequence"/>
</dbReference>
<dbReference type="Pfam" id="PF00072">
    <property type="entry name" value="Response_reg"/>
    <property type="match status" value="1"/>
</dbReference>
<dbReference type="SMART" id="SM00388">
    <property type="entry name" value="HisKA"/>
    <property type="match status" value="1"/>
</dbReference>
<dbReference type="Gene3D" id="1.10.287.130">
    <property type="match status" value="1"/>
</dbReference>
<keyword evidence="13" id="KW-0732">Signal</keyword>
<evidence type="ECO:0000259" key="15">
    <source>
        <dbReference type="PROSITE" id="PS50109"/>
    </source>
</evidence>
<dbReference type="FunFam" id="3.30.565.10:FF:000037">
    <property type="entry name" value="Hybrid sensor histidine kinase/response regulator"/>
    <property type="match status" value="1"/>
</dbReference>
<keyword evidence="11" id="KW-0804">Transcription</keyword>
<dbReference type="SUPFAM" id="SSF47384">
    <property type="entry name" value="Homodimeric domain of signal transducing histidine kinase"/>
    <property type="match status" value="1"/>
</dbReference>
<accession>A0A1M6A6P8</accession>
<feature type="chain" id="PRO_5009915619" description="histidine kinase" evidence="13">
    <location>
        <begin position="22"/>
        <end position="1359"/>
    </location>
</feature>
<dbReference type="Gene3D" id="2.130.10.10">
    <property type="entry name" value="YVTN repeat-like/Quinoprotein amine dehydrogenase"/>
    <property type="match status" value="2"/>
</dbReference>
<evidence type="ECO:0000256" key="6">
    <source>
        <dbReference type="ARBA" id="ARBA00022777"/>
    </source>
</evidence>
<evidence type="ECO:0000256" key="2">
    <source>
        <dbReference type="ARBA" id="ARBA00012438"/>
    </source>
</evidence>
<keyword evidence="9" id="KW-0805">Transcription regulation</keyword>
<dbReference type="InterPro" id="IPR005467">
    <property type="entry name" value="His_kinase_dom"/>
</dbReference>
<dbReference type="InterPro" id="IPR003661">
    <property type="entry name" value="HisK_dim/P_dom"/>
</dbReference>
<dbReference type="PANTHER" id="PTHR43547:SF2">
    <property type="entry name" value="HYBRID SIGNAL TRANSDUCTION HISTIDINE KINASE C"/>
    <property type="match status" value="1"/>
</dbReference>
<sequence length="1359" mass="155856">MYRLFVLYFVFCFTSVCFSQANTYQFVHLSNTNGLSQSSVIAIHQDNLGQIWIGTRDGLNKYDGTKFTIYRNEVYNPNSISNNDILSIKQDSEGFIWIGTHNGLNKFNPRTNAFTRYFHNQNDSSISNNTVWTIEELSNGEIWLGTSNGLSIYNKKTNTFKSFLQSKNGNEDNAVLSIYEMPNKNVFVGTTKGLSELINRDIYNLKFKTIPNTEQLNIQDLVESPNKTLLIATKTKSVLEFNLKTKSISNYLNDNEFEDGDENVRQLLFENNQKLWVGTYNGLKIVDENKNITLLRADINNPKSLSKSSIKTLYKDKKGSIWIGTYYGGVNIWDDSNINFLNITQSQIGKGLSYDVVSSIETSNELLFFGTEGGGITIFNKKTKTYTYINKESTKFLFDNNIKSLFLSKNKLWIGTFYKGVQVYNLSTKNFDSVILSSKLKDYLNDVGVYSIKQDNNQNMWFGTFGKGLVKYNLITKEFVVFSFSNNSHNSLSNNLIRTVTIDSNNNIWVGSEKGLNKIDVNGHIKTYFYDMNLQYGDDILSIFESSSKDIWLGTKAKGLFKLQDSNFIPIDLSDNHNRVSSVHSILEDNNRLLWISTNQGVVRFNTQKNDIKIYNQKDGLISNEFNDNAGLKIGGSQFYFGGPSGITYFNSNSLTTNKYTPRVILTDFTIKNKIIQVDDENLILKKTLPFTEAVELSYNQGNFSIYFSIPNFINSNNNTYKYRLKGLEEEWNLTSNNIASYTIQNSGYYVFQVTGANSDGIWNETITELKIEVAPAPWRSWWAILIYGMLISGILYFLIHISKSKSKLKHELELELIETDRAKEVNKTKLEFFTNISHEFRTPLALILGPLNQIIHDYKGSNKMYKKLLVVQSSANHLLHLINRLMDFRKFEKNLYKLEAAEGNIIKFLKEIYFSFTEYAKSGNYEFNFNTEEDEILLFYDRYKLERVFYNLISNAFRYTPKNGKIAISVTKDIESIIIQVEDTGVGIAEEYRDKIFERFFEVSLNNKPDNNYDKGTGIGLSIAKSIVDLHKGELYVKNNDNNQGSIFVVKLLLGRKHLTDEEIIKDFKFSDDICQYVKQIDESIANLEDEIPRTPDKEKLTILVVEDNKPLRRFMLSLLNENYNILEAANGRAAFKIAKKEIPDLIISDVVMPIMAGTELCSAIKGELKTSHIPIILLTSRTSLIYKLEGLESGADDYISKPFDIKEFKTRVKNLLENTVRLKKKFSSTDIFDSNEVVITSVDEKLYRSAIKIVENNIGNEDFDIPYFCSELGVSRTMLFTKVKAWSNFTPNEFIQHFRMKRAALLLEQGKINIAEVSYMVGFKNPKYFSTCFNKKFGQTPTEYANKFSENINISNE</sequence>
<dbReference type="EMBL" id="FQYK01000001">
    <property type="protein sequence ID" value="SHI32116.1"/>
    <property type="molecule type" value="Genomic_DNA"/>
</dbReference>
<dbReference type="Pfam" id="PF00512">
    <property type="entry name" value="HisKA"/>
    <property type="match status" value="1"/>
</dbReference>
<gene>
    <name evidence="17" type="ORF">SAMN05216261_0252</name>
</gene>
<evidence type="ECO:0000256" key="11">
    <source>
        <dbReference type="ARBA" id="ARBA00023163"/>
    </source>
</evidence>
<dbReference type="InterPro" id="IPR001789">
    <property type="entry name" value="Sig_transdc_resp-reg_receiver"/>
</dbReference>
<evidence type="ECO:0000256" key="10">
    <source>
        <dbReference type="ARBA" id="ARBA00023125"/>
    </source>
</evidence>
<dbReference type="Pfam" id="PF12833">
    <property type="entry name" value="HTH_18"/>
    <property type="match status" value="1"/>
</dbReference>
<reference evidence="17 18" key="1">
    <citation type="submission" date="2016-11" db="EMBL/GenBank/DDBJ databases">
        <authorList>
            <person name="Jaros S."/>
            <person name="Januszkiewicz K."/>
            <person name="Wedrychowicz H."/>
        </authorList>
    </citation>
    <scope>NUCLEOTIDE SEQUENCE [LARGE SCALE GENOMIC DNA]</scope>
    <source>
        <strain evidence="17 18">CGMCC 1.12213</strain>
    </source>
</reference>
<keyword evidence="18" id="KW-1185">Reference proteome</keyword>
<dbReference type="eggNOG" id="COG2205">
    <property type="taxonomic scope" value="Bacteria"/>
</dbReference>
<dbReference type="SUPFAM" id="SSF55874">
    <property type="entry name" value="ATPase domain of HSP90 chaperone/DNA topoisomerase II/histidine kinase"/>
    <property type="match status" value="1"/>
</dbReference>
<dbReference type="Gene3D" id="3.30.565.10">
    <property type="entry name" value="Histidine kinase-like ATPase, C-terminal domain"/>
    <property type="match status" value="1"/>
</dbReference>
<evidence type="ECO:0000256" key="8">
    <source>
        <dbReference type="ARBA" id="ARBA00023012"/>
    </source>
</evidence>
<dbReference type="CDD" id="cd00082">
    <property type="entry name" value="HisKA"/>
    <property type="match status" value="1"/>
</dbReference>
<dbReference type="InterPro" id="IPR011110">
    <property type="entry name" value="Reg_prop"/>
</dbReference>
<dbReference type="GO" id="GO:0043565">
    <property type="term" value="F:sequence-specific DNA binding"/>
    <property type="evidence" value="ECO:0007669"/>
    <property type="project" value="InterPro"/>
</dbReference>
<evidence type="ECO:0000259" key="16">
    <source>
        <dbReference type="PROSITE" id="PS50110"/>
    </source>
</evidence>
<feature type="signal peptide" evidence="13">
    <location>
        <begin position="1"/>
        <end position="21"/>
    </location>
</feature>
<protein>
    <recommendedName>
        <fullName evidence="2">histidine kinase</fullName>
        <ecNumber evidence="2">2.7.13.3</ecNumber>
    </recommendedName>
</protein>
<dbReference type="SUPFAM" id="SSF46689">
    <property type="entry name" value="Homeodomain-like"/>
    <property type="match status" value="1"/>
</dbReference>
<dbReference type="GO" id="GO:0003700">
    <property type="term" value="F:DNA-binding transcription factor activity"/>
    <property type="evidence" value="ECO:0007669"/>
    <property type="project" value="InterPro"/>
</dbReference>
<keyword evidence="6" id="KW-0418">Kinase</keyword>
<dbReference type="InterPro" id="IPR018062">
    <property type="entry name" value="HTH_AraC-typ_CS"/>
</dbReference>
<dbReference type="OrthoDB" id="1522078at2"/>
<dbReference type="Gene3D" id="1.10.10.60">
    <property type="entry name" value="Homeodomain-like"/>
    <property type="match status" value="1"/>
</dbReference>
<keyword evidence="5" id="KW-0547">Nucleotide-binding</keyword>
<dbReference type="Gene3D" id="2.60.40.10">
    <property type="entry name" value="Immunoglobulins"/>
    <property type="match status" value="1"/>
</dbReference>
<dbReference type="SMART" id="SM00342">
    <property type="entry name" value="HTH_ARAC"/>
    <property type="match status" value="1"/>
</dbReference>
<dbReference type="SUPFAM" id="SSF52172">
    <property type="entry name" value="CheY-like"/>
    <property type="match status" value="1"/>
</dbReference>
<dbReference type="PROSITE" id="PS00041">
    <property type="entry name" value="HTH_ARAC_FAMILY_1"/>
    <property type="match status" value="1"/>
</dbReference>
<dbReference type="InterPro" id="IPR004358">
    <property type="entry name" value="Sig_transdc_His_kin-like_C"/>
</dbReference>
<dbReference type="InterPro" id="IPR003594">
    <property type="entry name" value="HATPase_dom"/>
</dbReference>
<dbReference type="InterPro" id="IPR009057">
    <property type="entry name" value="Homeodomain-like_sf"/>
</dbReference>
<feature type="modified residue" description="4-aspartylphosphate" evidence="12">
    <location>
        <position position="1151"/>
    </location>
</feature>
<dbReference type="GO" id="GO:0005524">
    <property type="term" value="F:ATP binding"/>
    <property type="evidence" value="ECO:0007669"/>
    <property type="project" value="UniProtKB-KW"/>
</dbReference>
<feature type="domain" description="Response regulatory" evidence="16">
    <location>
        <begin position="1103"/>
        <end position="1218"/>
    </location>
</feature>
<feature type="domain" description="HTH araC/xylS-type" evidence="14">
    <location>
        <begin position="1250"/>
        <end position="1349"/>
    </location>
</feature>
<evidence type="ECO:0000256" key="3">
    <source>
        <dbReference type="ARBA" id="ARBA00022553"/>
    </source>
</evidence>
<dbReference type="FunFam" id="1.10.287.130:FF:000045">
    <property type="entry name" value="Two-component system sensor histidine kinase/response regulator"/>
    <property type="match status" value="1"/>
</dbReference>
<keyword evidence="8" id="KW-0902">Two-component regulatory system</keyword>
<evidence type="ECO:0000256" key="5">
    <source>
        <dbReference type="ARBA" id="ARBA00022741"/>
    </source>
</evidence>
<dbReference type="InterPro" id="IPR011123">
    <property type="entry name" value="Y_Y_Y"/>
</dbReference>
<dbReference type="eggNOG" id="COG3292">
    <property type="taxonomic scope" value="Bacteria"/>
</dbReference>
<dbReference type="InterPro" id="IPR011047">
    <property type="entry name" value="Quinoprotein_ADH-like_sf"/>
</dbReference>
<keyword evidence="7" id="KW-0067">ATP-binding</keyword>
<evidence type="ECO:0000256" key="4">
    <source>
        <dbReference type="ARBA" id="ARBA00022679"/>
    </source>
</evidence>
<evidence type="ECO:0000256" key="7">
    <source>
        <dbReference type="ARBA" id="ARBA00022840"/>
    </source>
</evidence>
<evidence type="ECO:0000313" key="17">
    <source>
        <dbReference type="EMBL" id="SHI32116.1"/>
    </source>
</evidence>
<dbReference type="GO" id="GO:0000155">
    <property type="term" value="F:phosphorelay sensor kinase activity"/>
    <property type="evidence" value="ECO:0007669"/>
    <property type="project" value="InterPro"/>
</dbReference>
<evidence type="ECO:0000313" key="18">
    <source>
        <dbReference type="Proteomes" id="UP000184396"/>
    </source>
</evidence>
<dbReference type="SUPFAM" id="SSF50998">
    <property type="entry name" value="Quinoprotein alcohol dehydrogenase-like"/>
    <property type="match status" value="1"/>
</dbReference>
<evidence type="ECO:0000256" key="12">
    <source>
        <dbReference type="PROSITE-ProRule" id="PRU00169"/>
    </source>
</evidence>
<evidence type="ECO:0000256" key="9">
    <source>
        <dbReference type="ARBA" id="ARBA00023015"/>
    </source>
</evidence>
<dbReference type="PROSITE" id="PS50109">
    <property type="entry name" value="HIS_KIN"/>
    <property type="match status" value="1"/>
</dbReference>
<dbReference type="Pfam" id="PF02518">
    <property type="entry name" value="HATPase_c"/>
    <property type="match status" value="1"/>
</dbReference>
<dbReference type="STRING" id="1178825.SAMN05216261_0252"/>
<dbReference type="InterPro" id="IPR011006">
    <property type="entry name" value="CheY-like_superfamily"/>
</dbReference>
<evidence type="ECO:0000256" key="1">
    <source>
        <dbReference type="ARBA" id="ARBA00000085"/>
    </source>
</evidence>
<dbReference type="PROSITE" id="PS01124">
    <property type="entry name" value="HTH_ARAC_FAMILY_2"/>
    <property type="match status" value="1"/>
</dbReference>